<organism evidence="1 2">
    <name type="scientific">Erwinia phage vB_EamM_Yoloswag</name>
    <dbReference type="NCBI Taxonomy" id="1958956"/>
    <lineage>
        <taxon>Viruses</taxon>
        <taxon>Duplodnaviria</taxon>
        <taxon>Heunggongvirae</taxon>
        <taxon>Uroviricota</taxon>
        <taxon>Caudoviricetes</taxon>
        <taxon>Yoloswagvirus</taxon>
        <taxon>Yoloswagvirus yoloswag</taxon>
    </lineage>
</organism>
<name>A0A1S6L3D6_9CAUD</name>
<reference evidence="1 2" key="1">
    <citation type="submission" date="2017-01" db="EMBL/GenBank/DDBJ databases">
        <authorList>
            <person name="Mah S.A."/>
            <person name="Swanson W.J."/>
            <person name="Moy G.W."/>
            <person name="Vacquier V.D."/>
        </authorList>
    </citation>
    <scope>NUCLEOTIDE SEQUENCE [LARGE SCALE GENOMIC DNA]</scope>
</reference>
<dbReference type="Proteomes" id="UP000221250">
    <property type="component" value="Segment"/>
</dbReference>
<keyword evidence="2" id="KW-1185">Reference proteome</keyword>
<proteinExistence type="predicted"/>
<evidence type="ECO:0000313" key="2">
    <source>
        <dbReference type="Proteomes" id="UP000221250"/>
    </source>
</evidence>
<accession>A0A1S6L3D6</accession>
<gene>
    <name evidence="1" type="ORF">YOLOSWAG_215</name>
</gene>
<protein>
    <submittedName>
        <fullName evidence="1">Uncharacterized protein</fullName>
    </submittedName>
</protein>
<evidence type="ECO:0000313" key="1">
    <source>
        <dbReference type="EMBL" id="AQT28693.1"/>
    </source>
</evidence>
<sequence>MSWVNRGKPRTPYKTYKTYEGERVQKRLDSVIEVVQSKVEQALAVDATRCIIYKRAKFGLVCSCNRVDNTAFDDQIGAMKSVARESDAQSAGVSIAPSARTMFGGGRPTAVPLDEINPAGKALIDAADAMTTGEEFDTRWDGGNVVNCGICYRQGVQPGFAAVGFQYVVMSHHHVRGIEGYTLDQSVAPAAFRQVVKKGFVDFDVTVPKFFRSATYSVRSNDKVFGAGTRPMAVINGQTTELTMDILDKHRGQNIIIRVCNVEIFTHCVFIFDLGVSGVNCNISEEANTLNYDQELTIGNITVVLPAKVGLIEPEDLLVLPDRRYVLKVTEVPKKRTAHQQAWEWVCTTRPVQRKELQYNIEKGYLIR</sequence>
<dbReference type="EMBL" id="KY448244">
    <property type="protein sequence ID" value="AQT28693.1"/>
    <property type="molecule type" value="Genomic_DNA"/>
</dbReference>